<dbReference type="Pfam" id="PF06210">
    <property type="entry name" value="DUF1003"/>
    <property type="match status" value="1"/>
</dbReference>
<keyword evidence="1" id="KW-1133">Transmembrane helix</keyword>
<dbReference type="EMBL" id="CP043329">
    <property type="protein sequence ID" value="QEK53334.1"/>
    <property type="molecule type" value="Genomic_DNA"/>
</dbReference>
<feature type="transmembrane region" description="Helical" evidence="1">
    <location>
        <begin position="65"/>
        <end position="85"/>
    </location>
</feature>
<dbReference type="InterPro" id="IPR010406">
    <property type="entry name" value="DUF1003"/>
</dbReference>
<keyword evidence="3" id="KW-1185">Reference proteome</keyword>
<reference evidence="2 3" key="1">
    <citation type="submission" date="2019-08" db="EMBL/GenBank/DDBJ databases">
        <title>Pedobacter sp. nov., isolated from Han river, South Korea.</title>
        <authorList>
            <person name="Lee D.-H."/>
            <person name="Kim Y.-S."/>
            <person name="Hwang E.-M."/>
            <person name="Le Tran T.C."/>
            <person name="Cha C.-J."/>
        </authorList>
    </citation>
    <scope>NUCLEOTIDE SEQUENCE [LARGE SCALE GENOMIC DNA]</scope>
    <source>
        <strain evidence="2 3">CJ43</strain>
    </source>
</reference>
<feature type="transmembrane region" description="Helical" evidence="1">
    <location>
        <begin position="91"/>
        <end position="114"/>
    </location>
</feature>
<gene>
    <name evidence="2" type="ORF">FYC62_13415</name>
</gene>
<evidence type="ECO:0000313" key="3">
    <source>
        <dbReference type="Proteomes" id="UP000323653"/>
    </source>
</evidence>
<accession>A0A5C0VQX8</accession>
<name>A0A5C0VQX8_9SPHI</name>
<dbReference type="KEGG" id="pej:FYC62_13415"/>
<dbReference type="PANTHER" id="PTHR41386:SF1">
    <property type="entry name" value="MEMBRANE PROTEIN"/>
    <property type="match status" value="1"/>
</dbReference>
<dbReference type="Proteomes" id="UP000323653">
    <property type="component" value="Chromosome"/>
</dbReference>
<sequence length="183" mass="21444">MMNKKINYRSILETSDGNLTKLHNIVLKALEEEELISEKLKNNQDLSLGEKMADGVASFGGSWRFIILFSVIIFVWIAINTFWFHNRGFDPYPFILLNLMLSCIAALQAPIIMMSQNRKEERDRLRAEQDYMVNLKAEIEIRTLHDKIDLLITEQMKNLFDIQKVQMESMDKLSKTLHEHLKK</sequence>
<evidence type="ECO:0000256" key="1">
    <source>
        <dbReference type="SAM" id="Phobius"/>
    </source>
</evidence>
<keyword evidence="1" id="KW-0812">Transmembrane</keyword>
<proteinExistence type="predicted"/>
<keyword evidence="1" id="KW-0472">Membrane</keyword>
<dbReference type="AlphaFoldDB" id="A0A5C0VQX8"/>
<evidence type="ECO:0000313" key="2">
    <source>
        <dbReference type="EMBL" id="QEK53334.1"/>
    </source>
</evidence>
<dbReference type="PANTHER" id="PTHR41386">
    <property type="entry name" value="INTEGRAL MEMBRANE PROTEIN-RELATED"/>
    <property type="match status" value="1"/>
</dbReference>
<organism evidence="2 3">
    <name type="scientific">Pedobacter aquae</name>
    <dbReference type="NCBI Taxonomy" id="2605747"/>
    <lineage>
        <taxon>Bacteria</taxon>
        <taxon>Pseudomonadati</taxon>
        <taxon>Bacteroidota</taxon>
        <taxon>Sphingobacteriia</taxon>
        <taxon>Sphingobacteriales</taxon>
        <taxon>Sphingobacteriaceae</taxon>
        <taxon>Pedobacter</taxon>
    </lineage>
</organism>
<protein>
    <submittedName>
        <fullName evidence="2">DUF1003 domain-containing protein</fullName>
    </submittedName>
</protein>